<name>D7FP80_ECTSI</name>
<dbReference type="InterPro" id="IPR021610">
    <property type="entry name" value="DUF3228"/>
</dbReference>
<dbReference type="InParanoid" id="D7FP80"/>
<feature type="signal peptide" evidence="1">
    <location>
        <begin position="1"/>
        <end position="21"/>
    </location>
</feature>
<dbReference type="PANTHER" id="PTHR38666:SF2">
    <property type="entry name" value="FLAGELLAR ASSOCIATED PROTEIN"/>
    <property type="match status" value="1"/>
</dbReference>
<accession>D7FP80</accession>
<feature type="chain" id="PRO_5003095735" evidence="1">
    <location>
        <begin position="22"/>
        <end position="251"/>
    </location>
</feature>
<dbReference type="STRING" id="2880.D7FP80"/>
<dbReference type="Gene3D" id="3.30.2310.50">
    <property type="entry name" value="Protein of unknown function (DUF3228), domain 1"/>
    <property type="match status" value="2"/>
</dbReference>
<keyword evidence="2" id="KW-0969">Cilium</keyword>
<protein>
    <submittedName>
        <fullName evidence="2">Flagellar associated protein</fullName>
    </submittedName>
</protein>
<gene>
    <name evidence="2" type="ORF">Esi_0187_0028</name>
</gene>
<keyword evidence="1" id="KW-0732">Signal</keyword>
<evidence type="ECO:0000313" key="2">
    <source>
        <dbReference type="EMBL" id="CBJ30341.1"/>
    </source>
</evidence>
<evidence type="ECO:0000313" key="3">
    <source>
        <dbReference type="Proteomes" id="UP000002630"/>
    </source>
</evidence>
<keyword evidence="3" id="KW-1185">Reference proteome</keyword>
<keyword evidence="2" id="KW-0282">Flagellum</keyword>
<dbReference type="eggNOG" id="ENOG502RXMS">
    <property type="taxonomic scope" value="Eukaryota"/>
</dbReference>
<reference evidence="2 3" key="1">
    <citation type="journal article" date="2010" name="Nature">
        <title>The Ectocarpus genome and the independent evolution of multicellularity in brown algae.</title>
        <authorList>
            <person name="Cock J.M."/>
            <person name="Sterck L."/>
            <person name="Rouze P."/>
            <person name="Scornet D."/>
            <person name="Allen A.E."/>
            <person name="Amoutzias G."/>
            <person name="Anthouard V."/>
            <person name="Artiguenave F."/>
            <person name="Aury J.M."/>
            <person name="Badger J.H."/>
            <person name="Beszteri B."/>
            <person name="Billiau K."/>
            <person name="Bonnet E."/>
            <person name="Bothwell J.H."/>
            <person name="Bowler C."/>
            <person name="Boyen C."/>
            <person name="Brownlee C."/>
            <person name="Carrano C.J."/>
            <person name="Charrier B."/>
            <person name="Cho G.Y."/>
            <person name="Coelho S.M."/>
            <person name="Collen J."/>
            <person name="Corre E."/>
            <person name="Da Silva C."/>
            <person name="Delage L."/>
            <person name="Delaroque N."/>
            <person name="Dittami S.M."/>
            <person name="Doulbeau S."/>
            <person name="Elias M."/>
            <person name="Farnham G."/>
            <person name="Gachon C.M."/>
            <person name="Gschloessl B."/>
            <person name="Heesch S."/>
            <person name="Jabbari K."/>
            <person name="Jubin C."/>
            <person name="Kawai H."/>
            <person name="Kimura K."/>
            <person name="Kloareg B."/>
            <person name="Kupper F.C."/>
            <person name="Lang D."/>
            <person name="Le Bail A."/>
            <person name="Leblanc C."/>
            <person name="Lerouge P."/>
            <person name="Lohr M."/>
            <person name="Lopez P.J."/>
            <person name="Martens C."/>
            <person name="Maumus F."/>
            <person name="Michel G."/>
            <person name="Miranda-Saavedra D."/>
            <person name="Morales J."/>
            <person name="Moreau H."/>
            <person name="Motomura T."/>
            <person name="Nagasato C."/>
            <person name="Napoli C.A."/>
            <person name="Nelson D.R."/>
            <person name="Nyvall-Collen P."/>
            <person name="Peters A.F."/>
            <person name="Pommier C."/>
            <person name="Potin P."/>
            <person name="Poulain J."/>
            <person name="Quesneville H."/>
            <person name="Read B."/>
            <person name="Rensing S.A."/>
            <person name="Ritter A."/>
            <person name="Rousvoal S."/>
            <person name="Samanta M."/>
            <person name="Samson G."/>
            <person name="Schroeder D.C."/>
            <person name="Segurens B."/>
            <person name="Strittmatter M."/>
            <person name="Tonon T."/>
            <person name="Tregear J.W."/>
            <person name="Valentin K."/>
            <person name="von Dassow P."/>
            <person name="Yamagishi T."/>
            <person name="Van de Peer Y."/>
            <person name="Wincker P."/>
        </authorList>
    </citation>
    <scope>NUCLEOTIDE SEQUENCE [LARGE SCALE GENOMIC DNA]</scope>
    <source>
        <strain evidence="3">Ec32 / CCAP1310/4</strain>
    </source>
</reference>
<dbReference type="EMBL" id="FN649760">
    <property type="protein sequence ID" value="CBJ30341.1"/>
    <property type="molecule type" value="Genomic_DNA"/>
</dbReference>
<sequence>MGIRAAACSLLFAARASTACAFRIQAAARPCPLGFPAAASRRGYKSTTTAMSAPGGNELVMDAFAMRQFTDESYTGTKVAYDPQEFEDKVNEIFRAAGGKLEEGYAPFCKHVFVPNFAGVKTSTVKITPENEKLLVAGYEARTAKELPILSRWFESGTVETPEAKFLDIILYSREQIRKETAAMGKEKEDSEAPWGIISVKSQDVDHEIPMQPITMMRNALGKEEGGSGVPLEREKYMQSVEFWRDHAPVK</sequence>
<dbReference type="Proteomes" id="UP000002630">
    <property type="component" value="Unassembled WGS sequence"/>
</dbReference>
<keyword evidence="2" id="KW-0966">Cell projection</keyword>
<dbReference type="PANTHER" id="PTHR38666">
    <property type="match status" value="1"/>
</dbReference>
<evidence type="ECO:0000256" key="1">
    <source>
        <dbReference type="SAM" id="SignalP"/>
    </source>
</evidence>
<dbReference type="Pfam" id="PF11539">
    <property type="entry name" value="DUF3228"/>
    <property type="match status" value="1"/>
</dbReference>
<dbReference type="AlphaFoldDB" id="D7FP80"/>
<proteinExistence type="predicted"/>
<dbReference type="OrthoDB" id="415460at2759"/>
<organism evidence="2 3">
    <name type="scientific">Ectocarpus siliculosus</name>
    <name type="common">Brown alga</name>
    <name type="synonym">Conferva siliculosa</name>
    <dbReference type="NCBI Taxonomy" id="2880"/>
    <lineage>
        <taxon>Eukaryota</taxon>
        <taxon>Sar</taxon>
        <taxon>Stramenopiles</taxon>
        <taxon>Ochrophyta</taxon>
        <taxon>PX clade</taxon>
        <taxon>Phaeophyceae</taxon>
        <taxon>Ectocarpales</taxon>
        <taxon>Ectocarpaceae</taxon>
        <taxon>Ectocarpus</taxon>
    </lineage>
</organism>